<organism evidence="3 4">
    <name type="scientific">Ginsengibacter hankyongi</name>
    <dbReference type="NCBI Taxonomy" id="2607284"/>
    <lineage>
        <taxon>Bacteria</taxon>
        <taxon>Pseudomonadati</taxon>
        <taxon>Bacteroidota</taxon>
        <taxon>Chitinophagia</taxon>
        <taxon>Chitinophagales</taxon>
        <taxon>Chitinophagaceae</taxon>
        <taxon>Ginsengibacter</taxon>
    </lineage>
</organism>
<feature type="domain" description="Acyltransferase 3" evidence="2">
    <location>
        <begin position="26"/>
        <end position="364"/>
    </location>
</feature>
<dbReference type="GO" id="GO:0016747">
    <property type="term" value="F:acyltransferase activity, transferring groups other than amino-acyl groups"/>
    <property type="evidence" value="ECO:0007669"/>
    <property type="project" value="InterPro"/>
</dbReference>
<feature type="transmembrane region" description="Helical" evidence="1">
    <location>
        <begin position="282"/>
        <end position="299"/>
    </location>
</feature>
<feature type="transmembrane region" description="Helical" evidence="1">
    <location>
        <begin position="220"/>
        <end position="242"/>
    </location>
</feature>
<dbReference type="InterPro" id="IPR050879">
    <property type="entry name" value="Acyltransferase_3"/>
</dbReference>
<feature type="transmembrane region" description="Helical" evidence="1">
    <location>
        <begin position="258"/>
        <end position="276"/>
    </location>
</feature>
<dbReference type="InterPro" id="IPR002656">
    <property type="entry name" value="Acyl_transf_3_dom"/>
</dbReference>
<proteinExistence type="predicted"/>
<accession>A0A5J5IG42</accession>
<feature type="transmembrane region" description="Helical" evidence="1">
    <location>
        <begin position="142"/>
        <end position="167"/>
    </location>
</feature>
<sequence>MHTSNTLFAAPKNNIFKGTSKPIYLPGLNGLRAIASIAVVISHTTLALSQFGLNSKIFGTDMDGNPKGLDLAGDGVSIFFTLSGFLITFLLLKEKELGHLKIKDFYIRRLLRIWPLYYLYLFASIVTAIIFGIAFNKFSVPFYIFLAANVPFILGKALPFLAHYWSLGVEEQFYLFFPQLAKQPNKRLLKIAIILMFILLSLKFLFWILARKFAIELPFLAISVTRFNIMLTGVIGAILYYNKTDIFIKLATHKITQFFSWLCIFLIAINKFHIASVIDQDLIAMISVFLIVGQITKRNHIINLENKPCDFIGKISYGIYVIHPLLIFFYLKLLGRFNSDSVFNYLIIYFLIISTAIIVAYISYEFYEKKFLKMKAKFTTIKSSNTKALLQYNS</sequence>
<dbReference type="AlphaFoldDB" id="A0A5J5IG42"/>
<keyword evidence="4" id="KW-1185">Reference proteome</keyword>
<gene>
    <name evidence="3" type="ORF">FW778_10435</name>
</gene>
<keyword evidence="1" id="KW-0472">Membrane</keyword>
<evidence type="ECO:0000313" key="3">
    <source>
        <dbReference type="EMBL" id="KAA9039240.1"/>
    </source>
</evidence>
<keyword evidence="3" id="KW-0808">Transferase</keyword>
<protein>
    <submittedName>
        <fullName evidence="3">Acyltransferase</fullName>
    </submittedName>
</protein>
<feature type="transmembrane region" description="Helical" evidence="1">
    <location>
        <begin position="30"/>
        <end position="51"/>
    </location>
</feature>
<feature type="transmembrane region" description="Helical" evidence="1">
    <location>
        <begin position="343"/>
        <end position="367"/>
    </location>
</feature>
<dbReference type="Pfam" id="PF01757">
    <property type="entry name" value="Acyl_transf_3"/>
    <property type="match status" value="1"/>
</dbReference>
<evidence type="ECO:0000256" key="1">
    <source>
        <dbReference type="SAM" id="Phobius"/>
    </source>
</evidence>
<evidence type="ECO:0000313" key="4">
    <source>
        <dbReference type="Proteomes" id="UP000326903"/>
    </source>
</evidence>
<feature type="transmembrane region" description="Helical" evidence="1">
    <location>
        <begin position="311"/>
        <end position="331"/>
    </location>
</feature>
<dbReference type="RefSeq" id="WP_150414649.1">
    <property type="nucleotide sequence ID" value="NZ_VYQF01000002.1"/>
</dbReference>
<feature type="transmembrane region" description="Helical" evidence="1">
    <location>
        <begin position="71"/>
        <end position="92"/>
    </location>
</feature>
<dbReference type="PANTHER" id="PTHR23028">
    <property type="entry name" value="ACETYLTRANSFERASE"/>
    <property type="match status" value="1"/>
</dbReference>
<keyword evidence="1" id="KW-1133">Transmembrane helix</keyword>
<feature type="transmembrane region" description="Helical" evidence="1">
    <location>
        <begin position="188"/>
        <end position="208"/>
    </location>
</feature>
<dbReference type="GO" id="GO:0016020">
    <property type="term" value="C:membrane"/>
    <property type="evidence" value="ECO:0007669"/>
    <property type="project" value="TreeGrafter"/>
</dbReference>
<dbReference type="PANTHER" id="PTHR23028:SF53">
    <property type="entry name" value="ACYL_TRANSF_3 DOMAIN-CONTAINING PROTEIN"/>
    <property type="match status" value="1"/>
</dbReference>
<dbReference type="EMBL" id="VYQF01000002">
    <property type="protein sequence ID" value="KAA9039240.1"/>
    <property type="molecule type" value="Genomic_DNA"/>
</dbReference>
<dbReference type="Proteomes" id="UP000326903">
    <property type="component" value="Unassembled WGS sequence"/>
</dbReference>
<name>A0A5J5IG42_9BACT</name>
<keyword evidence="1" id="KW-0812">Transmembrane</keyword>
<reference evidence="3 4" key="1">
    <citation type="submission" date="2019-09" db="EMBL/GenBank/DDBJ databases">
        <title>Draft genome sequence of Ginsengibacter sp. BR5-29.</title>
        <authorList>
            <person name="Im W.-T."/>
        </authorList>
    </citation>
    <scope>NUCLEOTIDE SEQUENCE [LARGE SCALE GENOMIC DNA]</scope>
    <source>
        <strain evidence="3 4">BR5-29</strain>
    </source>
</reference>
<dbReference type="GO" id="GO:0000271">
    <property type="term" value="P:polysaccharide biosynthetic process"/>
    <property type="evidence" value="ECO:0007669"/>
    <property type="project" value="TreeGrafter"/>
</dbReference>
<keyword evidence="3" id="KW-0012">Acyltransferase</keyword>
<feature type="transmembrane region" description="Helical" evidence="1">
    <location>
        <begin position="113"/>
        <end position="136"/>
    </location>
</feature>
<evidence type="ECO:0000259" key="2">
    <source>
        <dbReference type="Pfam" id="PF01757"/>
    </source>
</evidence>
<comment type="caution">
    <text evidence="3">The sequence shown here is derived from an EMBL/GenBank/DDBJ whole genome shotgun (WGS) entry which is preliminary data.</text>
</comment>